<protein>
    <submittedName>
        <fullName evidence="1">Uncharacterized protein</fullName>
    </submittedName>
</protein>
<organism evidence="1 2">
    <name type="scientific">Thraustotheca clavata</name>
    <dbReference type="NCBI Taxonomy" id="74557"/>
    <lineage>
        <taxon>Eukaryota</taxon>
        <taxon>Sar</taxon>
        <taxon>Stramenopiles</taxon>
        <taxon>Oomycota</taxon>
        <taxon>Saprolegniomycetes</taxon>
        <taxon>Saprolegniales</taxon>
        <taxon>Achlyaceae</taxon>
        <taxon>Thraustotheca</taxon>
    </lineage>
</organism>
<evidence type="ECO:0000313" key="2">
    <source>
        <dbReference type="Proteomes" id="UP000243217"/>
    </source>
</evidence>
<feature type="non-terminal residue" evidence="1">
    <location>
        <position position="1"/>
    </location>
</feature>
<keyword evidence="2" id="KW-1185">Reference proteome</keyword>
<dbReference type="EMBL" id="JNBS01001795">
    <property type="protein sequence ID" value="OQR99599.1"/>
    <property type="molecule type" value="Genomic_DNA"/>
</dbReference>
<sequence>QQSAFLNAGLYPQMNEEVYRTEAKPQPNGSVLAKFIVRTRYNIPIEEAAKPFWEVITTNQGIVVPEEATQTTECIDEDTYYHRYYTTTEEQLIKTPVHLNMIFKRYNEPTRRVFTWRTVIEDALVPHMSIGIKGVQYGWATVEPVQDDPESCDFTFLCHVNMGRANDASDILTKMNEFEFCRQEIGNAKKYQHLRQDVMEVLMERGRQWEIVFRQAIRDHALAYRKKFPRRLA</sequence>
<accession>A0A1V9ZNN8</accession>
<evidence type="ECO:0000313" key="1">
    <source>
        <dbReference type="EMBL" id="OQR99599.1"/>
    </source>
</evidence>
<name>A0A1V9ZNN8_9STRA</name>
<proteinExistence type="predicted"/>
<comment type="caution">
    <text evidence="1">The sequence shown here is derived from an EMBL/GenBank/DDBJ whole genome shotgun (WGS) entry which is preliminary data.</text>
</comment>
<reference evidence="1 2" key="1">
    <citation type="journal article" date="2014" name="Genome Biol. Evol.">
        <title>The secreted proteins of Achlya hypogyna and Thraustotheca clavata identify the ancestral oomycete secretome and reveal gene acquisitions by horizontal gene transfer.</title>
        <authorList>
            <person name="Misner I."/>
            <person name="Blouin N."/>
            <person name="Leonard G."/>
            <person name="Richards T.A."/>
            <person name="Lane C.E."/>
        </authorList>
    </citation>
    <scope>NUCLEOTIDE SEQUENCE [LARGE SCALE GENOMIC DNA]</scope>
    <source>
        <strain evidence="1 2">ATCC 34112</strain>
    </source>
</reference>
<dbReference type="Proteomes" id="UP000243217">
    <property type="component" value="Unassembled WGS sequence"/>
</dbReference>
<gene>
    <name evidence="1" type="ORF">THRCLA_06441</name>
</gene>
<dbReference type="OrthoDB" id="67055at2759"/>
<dbReference type="AlphaFoldDB" id="A0A1V9ZNN8"/>